<dbReference type="InterPro" id="IPR000182">
    <property type="entry name" value="GNAT_dom"/>
</dbReference>
<accession>H1XZA3</accession>
<keyword evidence="3" id="KW-1185">Reference proteome</keyword>
<dbReference type="RefSeq" id="WP_008505388.1">
    <property type="nucleotide sequence ID" value="NZ_CM001403.1"/>
</dbReference>
<sequence>MEIINSQASDITEILALQKLAYQSEAELYNDYTIQPLMQDESSLLEEFKTAIILKAVTDPQIIGSVRANFEVNTCYIGKLIVSPEWQNKGIGKQLMKVIEEKYGDAERYELFTWDKSIKNMALYATLGYEIFDMRTINDSLTMVFLQKSNLR</sequence>
<dbReference type="InterPro" id="IPR016181">
    <property type="entry name" value="Acyl_CoA_acyltransferase"/>
</dbReference>
<evidence type="ECO:0000313" key="3">
    <source>
        <dbReference type="Proteomes" id="UP000002774"/>
    </source>
</evidence>
<dbReference type="CDD" id="cd04301">
    <property type="entry name" value="NAT_SF"/>
    <property type="match status" value="1"/>
</dbReference>
<dbReference type="GO" id="GO:0016747">
    <property type="term" value="F:acyltransferase activity, transferring groups other than amino-acyl groups"/>
    <property type="evidence" value="ECO:0007669"/>
    <property type="project" value="InterPro"/>
</dbReference>
<name>H1XZA3_9SPHI</name>
<dbReference type="Proteomes" id="UP000002774">
    <property type="component" value="Chromosome"/>
</dbReference>
<dbReference type="eggNOG" id="COG0456">
    <property type="taxonomic scope" value="Bacteria"/>
</dbReference>
<dbReference type="Pfam" id="PF00583">
    <property type="entry name" value="Acetyltransf_1"/>
    <property type="match status" value="1"/>
</dbReference>
<dbReference type="OrthoDB" id="758560at2"/>
<dbReference type="STRING" id="714943.Mucpa_1433"/>
<evidence type="ECO:0000259" key="1">
    <source>
        <dbReference type="PROSITE" id="PS51186"/>
    </source>
</evidence>
<dbReference type="EMBL" id="CM001403">
    <property type="protein sequence ID" value="EHQ25591.1"/>
    <property type="molecule type" value="Genomic_DNA"/>
</dbReference>
<dbReference type="AlphaFoldDB" id="H1XZA3"/>
<evidence type="ECO:0000313" key="2">
    <source>
        <dbReference type="EMBL" id="EHQ25591.1"/>
    </source>
</evidence>
<organism evidence="2 3">
    <name type="scientific">Mucilaginibacter paludis DSM 18603</name>
    <dbReference type="NCBI Taxonomy" id="714943"/>
    <lineage>
        <taxon>Bacteria</taxon>
        <taxon>Pseudomonadati</taxon>
        <taxon>Bacteroidota</taxon>
        <taxon>Sphingobacteriia</taxon>
        <taxon>Sphingobacteriales</taxon>
        <taxon>Sphingobacteriaceae</taxon>
        <taxon>Mucilaginibacter</taxon>
    </lineage>
</organism>
<dbReference type="PROSITE" id="PS51186">
    <property type="entry name" value="GNAT"/>
    <property type="match status" value="1"/>
</dbReference>
<protein>
    <submittedName>
        <fullName evidence="2">GCN5-related N-acetyltransferase</fullName>
    </submittedName>
</protein>
<feature type="domain" description="N-acetyltransferase" evidence="1">
    <location>
        <begin position="1"/>
        <end position="148"/>
    </location>
</feature>
<proteinExistence type="predicted"/>
<dbReference type="Gene3D" id="3.40.630.30">
    <property type="match status" value="1"/>
</dbReference>
<dbReference type="HOGENOM" id="CLU_096795_0_0_10"/>
<gene>
    <name evidence="2" type="ORF">Mucpa_1433</name>
</gene>
<reference evidence="2" key="1">
    <citation type="submission" date="2011-09" db="EMBL/GenBank/DDBJ databases">
        <title>The permanent draft genome of Mucilaginibacter paludis DSM 18603.</title>
        <authorList>
            <consortium name="US DOE Joint Genome Institute (JGI-PGF)"/>
            <person name="Lucas S."/>
            <person name="Han J."/>
            <person name="Lapidus A."/>
            <person name="Bruce D."/>
            <person name="Goodwin L."/>
            <person name="Pitluck S."/>
            <person name="Peters L."/>
            <person name="Kyrpides N."/>
            <person name="Mavromatis K."/>
            <person name="Ivanova N."/>
            <person name="Mikhailova N."/>
            <person name="Held B."/>
            <person name="Detter J.C."/>
            <person name="Tapia R."/>
            <person name="Han C."/>
            <person name="Land M."/>
            <person name="Hauser L."/>
            <person name="Markowitz V."/>
            <person name="Cheng J.-F."/>
            <person name="Hugenholtz P."/>
            <person name="Woyke T."/>
            <person name="Wu D."/>
            <person name="Tindall B."/>
            <person name="Brambilla E."/>
            <person name="Klenk H.-P."/>
            <person name="Eisen J.A."/>
        </authorList>
    </citation>
    <scope>NUCLEOTIDE SEQUENCE [LARGE SCALE GENOMIC DNA]</scope>
    <source>
        <strain evidence="2">DSM 18603</strain>
    </source>
</reference>
<dbReference type="SUPFAM" id="SSF55729">
    <property type="entry name" value="Acyl-CoA N-acyltransferases (Nat)"/>
    <property type="match status" value="1"/>
</dbReference>